<organism evidence="1">
    <name type="scientific">viral metagenome</name>
    <dbReference type="NCBI Taxonomy" id="1070528"/>
    <lineage>
        <taxon>unclassified sequences</taxon>
        <taxon>metagenomes</taxon>
        <taxon>organismal metagenomes</taxon>
    </lineage>
</organism>
<proteinExistence type="predicted"/>
<dbReference type="AlphaFoldDB" id="A0A6C0H2W9"/>
<name>A0A6C0H2W9_9ZZZZ</name>
<accession>A0A6C0H2W9</accession>
<evidence type="ECO:0000313" key="1">
    <source>
        <dbReference type="EMBL" id="QHT74495.1"/>
    </source>
</evidence>
<reference evidence="1" key="1">
    <citation type="journal article" date="2020" name="Nature">
        <title>Giant virus diversity and host interactions through global metagenomics.</title>
        <authorList>
            <person name="Schulz F."/>
            <person name="Roux S."/>
            <person name="Paez-Espino D."/>
            <person name="Jungbluth S."/>
            <person name="Walsh D.A."/>
            <person name="Denef V.J."/>
            <person name="McMahon K.D."/>
            <person name="Konstantinidis K.T."/>
            <person name="Eloe-Fadrosh E.A."/>
            <person name="Kyrpides N.C."/>
            <person name="Woyke T."/>
        </authorList>
    </citation>
    <scope>NUCLEOTIDE SEQUENCE</scope>
    <source>
        <strain evidence="1">GVMAG-M-3300023179-59</strain>
    </source>
</reference>
<protein>
    <submittedName>
        <fullName evidence="1">Uncharacterized protein</fullName>
    </submittedName>
</protein>
<dbReference type="EMBL" id="MN739850">
    <property type="protein sequence ID" value="QHT74495.1"/>
    <property type="molecule type" value="Genomic_DNA"/>
</dbReference>
<sequence>MQGVVNGVYYGQQERTDELNHRITERQFPDSPLEPNFAPRSVPTKYSLFPIINRQTPVKEPSLSYPEYNSSVIFNPGAGAPRSGFSVETETVLRNQTFALQHGAIQGAYIPASTSDLYKVSIVSRPSQQPNPLLFERLQFDSQPHPNVANTLIGRESFFNHTRTQLRNSQ</sequence>